<dbReference type="InterPro" id="IPR029058">
    <property type="entry name" value="AB_hydrolase_fold"/>
</dbReference>
<keyword evidence="2" id="KW-1015">Disulfide bond</keyword>
<organism evidence="4 5">
    <name type="scientific">Setomelanomma holmii</name>
    <dbReference type="NCBI Taxonomy" id="210430"/>
    <lineage>
        <taxon>Eukaryota</taxon>
        <taxon>Fungi</taxon>
        <taxon>Dikarya</taxon>
        <taxon>Ascomycota</taxon>
        <taxon>Pezizomycotina</taxon>
        <taxon>Dothideomycetes</taxon>
        <taxon>Pleosporomycetidae</taxon>
        <taxon>Pleosporales</taxon>
        <taxon>Pleosporineae</taxon>
        <taxon>Phaeosphaeriaceae</taxon>
        <taxon>Setomelanomma</taxon>
    </lineage>
</organism>
<gene>
    <name evidence="4" type="ORF">EK21DRAFT_32415</name>
</gene>
<accession>A0A9P4H8T4</accession>
<dbReference type="PANTHER" id="PTHR33630">
    <property type="entry name" value="CUTINASE RV1984C-RELATED-RELATED"/>
    <property type="match status" value="1"/>
</dbReference>
<dbReference type="GO" id="GO:0052689">
    <property type="term" value="F:carboxylic ester hydrolase activity"/>
    <property type="evidence" value="ECO:0007669"/>
    <property type="project" value="UniProtKB-ARBA"/>
</dbReference>
<dbReference type="SMART" id="SM01110">
    <property type="entry name" value="Cutinase"/>
    <property type="match status" value="1"/>
</dbReference>
<proteinExistence type="predicted"/>
<keyword evidence="1" id="KW-0378">Hydrolase</keyword>
<keyword evidence="5" id="KW-1185">Reference proteome</keyword>
<name>A0A9P4H8T4_9PLEO</name>
<dbReference type="Proteomes" id="UP000799777">
    <property type="component" value="Unassembled WGS sequence"/>
</dbReference>
<protein>
    <submittedName>
        <fullName evidence="4">Alpha/beta-hydrolase</fullName>
    </submittedName>
</protein>
<feature type="chain" id="PRO_5040501847" evidence="3">
    <location>
        <begin position="18"/>
        <end position="260"/>
    </location>
</feature>
<dbReference type="EMBL" id="ML978196">
    <property type="protein sequence ID" value="KAF2029875.1"/>
    <property type="molecule type" value="Genomic_DNA"/>
</dbReference>
<evidence type="ECO:0000256" key="3">
    <source>
        <dbReference type="SAM" id="SignalP"/>
    </source>
</evidence>
<feature type="non-terminal residue" evidence="4">
    <location>
        <position position="260"/>
    </location>
</feature>
<dbReference type="Gene3D" id="3.40.50.1820">
    <property type="entry name" value="alpha/beta hydrolase"/>
    <property type="match status" value="1"/>
</dbReference>
<dbReference type="AlphaFoldDB" id="A0A9P4H8T4"/>
<dbReference type="PANTHER" id="PTHR33630:SF13">
    <property type="entry name" value="ACETYLXYLAN ESTERASE"/>
    <property type="match status" value="1"/>
</dbReference>
<dbReference type="OrthoDB" id="2586582at2759"/>
<keyword evidence="3" id="KW-0732">Signal</keyword>
<reference evidence="4" key="1">
    <citation type="journal article" date="2020" name="Stud. Mycol.">
        <title>101 Dothideomycetes genomes: a test case for predicting lifestyles and emergence of pathogens.</title>
        <authorList>
            <person name="Haridas S."/>
            <person name="Albert R."/>
            <person name="Binder M."/>
            <person name="Bloem J."/>
            <person name="Labutti K."/>
            <person name="Salamov A."/>
            <person name="Andreopoulos B."/>
            <person name="Baker S."/>
            <person name="Barry K."/>
            <person name="Bills G."/>
            <person name="Bluhm B."/>
            <person name="Cannon C."/>
            <person name="Castanera R."/>
            <person name="Culley D."/>
            <person name="Daum C."/>
            <person name="Ezra D."/>
            <person name="Gonzalez J."/>
            <person name="Henrissat B."/>
            <person name="Kuo A."/>
            <person name="Liang C."/>
            <person name="Lipzen A."/>
            <person name="Lutzoni F."/>
            <person name="Magnuson J."/>
            <person name="Mondo S."/>
            <person name="Nolan M."/>
            <person name="Ohm R."/>
            <person name="Pangilinan J."/>
            <person name="Park H.-J."/>
            <person name="Ramirez L."/>
            <person name="Alfaro M."/>
            <person name="Sun H."/>
            <person name="Tritt A."/>
            <person name="Yoshinaga Y."/>
            <person name="Zwiers L.-H."/>
            <person name="Turgeon B."/>
            <person name="Goodwin S."/>
            <person name="Spatafora J."/>
            <person name="Crous P."/>
            <person name="Grigoriev I."/>
        </authorList>
    </citation>
    <scope>NUCLEOTIDE SEQUENCE</scope>
    <source>
        <strain evidence="4">CBS 110217</strain>
    </source>
</reference>
<evidence type="ECO:0000256" key="2">
    <source>
        <dbReference type="ARBA" id="ARBA00023157"/>
    </source>
</evidence>
<feature type="signal peptide" evidence="3">
    <location>
        <begin position="1"/>
        <end position="17"/>
    </location>
</feature>
<evidence type="ECO:0000313" key="4">
    <source>
        <dbReference type="EMBL" id="KAF2029875.1"/>
    </source>
</evidence>
<evidence type="ECO:0000313" key="5">
    <source>
        <dbReference type="Proteomes" id="UP000799777"/>
    </source>
</evidence>
<dbReference type="InterPro" id="IPR000675">
    <property type="entry name" value="Cutinase/axe"/>
</dbReference>
<evidence type="ECO:0000256" key="1">
    <source>
        <dbReference type="ARBA" id="ARBA00022801"/>
    </source>
</evidence>
<dbReference type="SUPFAM" id="SSF53474">
    <property type="entry name" value="alpha/beta-Hydrolases"/>
    <property type="match status" value="1"/>
</dbReference>
<dbReference type="Pfam" id="PF01083">
    <property type="entry name" value="Cutinase"/>
    <property type="match status" value="1"/>
</dbReference>
<comment type="caution">
    <text evidence="4">The sequence shown here is derived from an EMBL/GenBank/DDBJ whole genome shotgun (WGS) entry which is preliminary data.</text>
</comment>
<sequence>MKAALSTLAVIAAVAFAQDRCDAPYPNVFCNTTEILAFQSSDCKAYHVFLARGSDEPYPGRQGNITREICSRLGSNDCGFENIEYPAKSTAWGKDEWCKSAAKGAASGQSQIKAYASKCPNSKLLLLGFSQGASVTQDILGGGGGQVFECDQATNPALDASISPGSNILAAVTFGAVIRSKNQNFTIGDGVNYNGRRARTESQLAALNKYSNRLRDYCHYGDPMCAVGSTPENVYVHLDYFLEHNEEVIAWISEKAQADT</sequence>